<keyword evidence="5" id="KW-1185">Reference proteome</keyword>
<dbReference type="Proteomes" id="UP000005237">
    <property type="component" value="Unassembled WGS sequence"/>
</dbReference>
<feature type="region of interest" description="Disordered" evidence="1">
    <location>
        <begin position="360"/>
        <end position="401"/>
    </location>
</feature>
<keyword evidence="3" id="KW-0732">Signal</keyword>
<dbReference type="Pfam" id="PF03761">
    <property type="entry name" value="DUF316"/>
    <property type="match status" value="1"/>
</dbReference>
<feature type="compositionally biased region" description="Acidic residues" evidence="1">
    <location>
        <begin position="386"/>
        <end position="396"/>
    </location>
</feature>
<proteinExistence type="predicted"/>
<reference evidence="5" key="1">
    <citation type="submission" date="2010-08" db="EMBL/GenBank/DDBJ databases">
        <authorList>
            <consortium name="Caenorhabditis japonica Sequencing Consortium"/>
            <person name="Wilson R.K."/>
        </authorList>
    </citation>
    <scope>NUCLEOTIDE SEQUENCE [LARGE SCALE GENOMIC DNA]</scope>
    <source>
        <strain evidence="5">DF5081</strain>
    </source>
</reference>
<evidence type="ECO:0000256" key="2">
    <source>
        <dbReference type="SAM" id="Phobius"/>
    </source>
</evidence>
<dbReference type="PANTHER" id="PTHR34005:SF2">
    <property type="entry name" value="DUF4817 DOMAIN-CONTAINING PROTEIN-RELATED"/>
    <property type="match status" value="1"/>
</dbReference>
<evidence type="ECO:0000256" key="3">
    <source>
        <dbReference type="SAM" id="SignalP"/>
    </source>
</evidence>
<evidence type="ECO:0000313" key="5">
    <source>
        <dbReference type="Proteomes" id="UP000005237"/>
    </source>
</evidence>
<protein>
    <submittedName>
        <fullName evidence="4">Uncharacterized protein</fullName>
    </submittedName>
</protein>
<feature type="transmembrane region" description="Helical" evidence="2">
    <location>
        <begin position="408"/>
        <end position="427"/>
    </location>
</feature>
<dbReference type="PANTHER" id="PTHR34005">
    <property type="entry name" value="PROTEIN CBG15054-RELATED"/>
    <property type="match status" value="1"/>
</dbReference>
<keyword evidence="2" id="KW-1133">Transmembrane helix</keyword>
<name>A0A8R1E003_CAEJA</name>
<organism evidence="4 5">
    <name type="scientific">Caenorhabditis japonica</name>
    <dbReference type="NCBI Taxonomy" id="281687"/>
    <lineage>
        <taxon>Eukaryota</taxon>
        <taxon>Metazoa</taxon>
        <taxon>Ecdysozoa</taxon>
        <taxon>Nematoda</taxon>
        <taxon>Chromadorea</taxon>
        <taxon>Rhabditida</taxon>
        <taxon>Rhabditina</taxon>
        <taxon>Rhabditomorpha</taxon>
        <taxon>Rhabditoidea</taxon>
        <taxon>Rhabditidae</taxon>
        <taxon>Peloderinae</taxon>
        <taxon>Caenorhabditis</taxon>
    </lineage>
</organism>
<dbReference type="AlphaFoldDB" id="A0A8R1E003"/>
<sequence>MIINRSTVLLFIIAFFGCVYAQEWNRKKDYYRKANCGLRPLPLAEDKQYLELTEEDYMVTVTSRGQDGEVGSERAFGGMYVSTRHIFASASAIMNNQSRWLFDNELWDKKLCRNNHLIVPQKYVQEIVVRPGHCVTSSCVSVLKPVKRAIVFNMCKSIVERNFALSYATLFLEMTEDISKNYACIADNNINITVGEDLHQYSFEYETHDKKHAQLIYQKRDVQHWKGKHDKYVQLGNKKNLTTGSRGGILMKFTEGRWWLFAISSINKRSYAIDVRNYQDTLCRLKVCGRTKKGEKMPDPIVQTTNEPVATTESTTSTPTTTTTEYIEPTEPVTFAKPATRPSMIEVKPEPVQMIENTSPVIPLQEEVPVKSPAVDSEPRKMDKDADADDDDDDNEDKPAEVGQYVDGAGAFTLLTCCVVASLYFFFTF</sequence>
<feature type="signal peptide" evidence="3">
    <location>
        <begin position="1"/>
        <end position="21"/>
    </location>
</feature>
<reference evidence="4" key="2">
    <citation type="submission" date="2022-06" db="UniProtKB">
        <authorList>
            <consortium name="EnsemblMetazoa"/>
        </authorList>
    </citation>
    <scope>IDENTIFICATION</scope>
    <source>
        <strain evidence="4">DF5081</strain>
    </source>
</reference>
<dbReference type="EnsemblMetazoa" id="CJA17206.1">
    <property type="protein sequence ID" value="CJA17206.1"/>
    <property type="gene ID" value="WBGene00136410"/>
</dbReference>
<evidence type="ECO:0000256" key="1">
    <source>
        <dbReference type="SAM" id="MobiDB-lite"/>
    </source>
</evidence>
<evidence type="ECO:0000313" key="4">
    <source>
        <dbReference type="EnsemblMetazoa" id="CJA17206.1"/>
    </source>
</evidence>
<keyword evidence="2" id="KW-0472">Membrane</keyword>
<accession>A0A8R1E003</accession>
<feature type="chain" id="PRO_5035929934" evidence="3">
    <location>
        <begin position="22"/>
        <end position="429"/>
    </location>
</feature>
<dbReference type="PROSITE" id="PS51257">
    <property type="entry name" value="PROKAR_LIPOPROTEIN"/>
    <property type="match status" value="1"/>
</dbReference>
<dbReference type="InterPro" id="IPR005514">
    <property type="entry name" value="DUF316"/>
</dbReference>
<keyword evidence="2" id="KW-0812">Transmembrane</keyword>